<proteinExistence type="predicted"/>
<name>A0AAV0VN60_9HEMI</name>
<dbReference type="AlphaFoldDB" id="A0AAV0VN60"/>
<evidence type="ECO:0000313" key="2">
    <source>
        <dbReference type="EMBL" id="CAI6344647.1"/>
    </source>
</evidence>
<comment type="caution">
    <text evidence="2">The sequence shown here is derived from an EMBL/GenBank/DDBJ whole genome shotgun (WGS) entry which is preliminary data.</text>
</comment>
<evidence type="ECO:0000313" key="3">
    <source>
        <dbReference type="Proteomes" id="UP001160148"/>
    </source>
</evidence>
<dbReference type="Proteomes" id="UP001160148">
    <property type="component" value="Unassembled WGS sequence"/>
</dbReference>
<gene>
    <name evidence="2" type="ORF">MEUPH1_LOCUS1759</name>
</gene>
<feature type="compositionally biased region" description="Low complexity" evidence="1">
    <location>
        <begin position="51"/>
        <end position="63"/>
    </location>
</feature>
<dbReference type="EMBL" id="CARXXK010000001">
    <property type="protein sequence ID" value="CAI6344647.1"/>
    <property type="molecule type" value="Genomic_DNA"/>
</dbReference>
<organism evidence="2 3">
    <name type="scientific">Macrosiphum euphorbiae</name>
    <name type="common">potato aphid</name>
    <dbReference type="NCBI Taxonomy" id="13131"/>
    <lineage>
        <taxon>Eukaryota</taxon>
        <taxon>Metazoa</taxon>
        <taxon>Ecdysozoa</taxon>
        <taxon>Arthropoda</taxon>
        <taxon>Hexapoda</taxon>
        <taxon>Insecta</taxon>
        <taxon>Pterygota</taxon>
        <taxon>Neoptera</taxon>
        <taxon>Paraneoptera</taxon>
        <taxon>Hemiptera</taxon>
        <taxon>Sternorrhyncha</taxon>
        <taxon>Aphidomorpha</taxon>
        <taxon>Aphidoidea</taxon>
        <taxon>Aphididae</taxon>
        <taxon>Macrosiphini</taxon>
        <taxon>Macrosiphum</taxon>
    </lineage>
</organism>
<sequence>MTRVKKNIPHRGSGRNLLNYQKVRIKRPTSSAFSLQTSTKKQKQQDNETLSSSESESISSISEAILTDQ</sequence>
<accession>A0AAV0VN60</accession>
<reference evidence="2 3" key="1">
    <citation type="submission" date="2023-01" db="EMBL/GenBank/DDBJ databases">
        <authorList>
            <person name="Whitehead M."/>
        </authorList>
    </citation>
    <scope>NUCLEOTIDE SEQUENCE [LARGE SCALE GENOMIC DNA]</scope>
</reference>
<feature type="compositionally biased region" description="Polar residues" evidence="1">
    <location>
        <begin position="28"/>
        <end position="39"/>
    </location>
</feature>
<keyword evidence="3" id="KW-1185">Reference proteome</keyword>
<evidence type="ECO:0008006" key="4">
    <source>
        <dbReference type="Google" id="ProtNLM"/>
    </source>
</evidence>
<evidence type="ECO:0000256" key="1">
    <source>
        <dbReference type="SAM" id="MobiDB-lite"/>
    </source>
</evidence>
<feature type="compositionally biased region" description="Basic residues" evidence="1">
    <location>
        <begin position="1"/>
        <end position="13"/>
    </location>
</feature>
<feature type="region of interest" description="Disordered" evidence="1">
    <location>
        <begin position="1"/>
        <end position="69"/>
    </location>
</feature>
<protein>
    <recommendedName>
        <fullName evidence="4">Ribosomal protein L32</fullName>
    </recommendedName>
</protein>